<name>A0A0G9MTJ5_9SPHN</name>
<dbReference type="PATRIC" id="fig|1581420.6.peg.1457"/>
<keyword evidence="2" id="KW-0862">Zinc</keyword>
<dbReference type="GO" id="GO:0046872">
    <property type="term" value="F:metal ion binding"/>
    <property type="evidence" value="ECO:0007669"/>
    <property type="project" value="UniProtKB-KW"/>
</dbReference>
<comment type="caution">
    <text evidence="3">The sequence shown here is derived from an EMBL/GenBank/DDBJ whole genome shotgun (WGS) entry which is preliminary data.</text>
</comment>
<dbReference type="InterPro" id="IPR011051">
    <property type="entry name" value="RmlC_Cupin_sf"/>
</dbReference>
<dbReference type="Gene3D" id="2.60.120.10">
    <property type="entry name" value="Jelly Rolls"/>
    <property type="match status" value="1"/>
</dbReference>
<keyword evidence="3" id="KW-0413">Isomerase</keyword>
<dbReference type="PANTHER" id="PTHR42742:SF3">
    <property type="entry name" value="FRUCTOKINASE"/>
    <property type="match status" value="1"/>
</dbReference>
<keyword evidence="1" id="KW-0479">Metal-binding</keyword>
<accession>A0A0G9MTJ5</accession>
<dbReference type="AlphaFoldDB" id="A0A0G9MTJ5"/>
<proteinExistence type="predicted"/>
<dbReference type="STRING" id="1581420.AAW00_07165"/>
<organism evidence="3 4">
    <name type="scientific">Aurantiacibacter luteus</name>
    <dbReference type="NCBI Taxonomy" id="1581420"/>
    <lineage>
        <taxon>Bacteria</taxon>
        <taxon>Pseudomonadati</taxon>
        <taxon>Pseudomonadota</taxon>
        <taxon>Alphaproteobacteria</taxon>
        <taxon>Sphingomonadales</taxon>
        <taxon>Erythrobacteraceae</taxon>
        <taxon>Aurantiacibacter</taxon>
    </lineage>
</organism>
<dbReference type="PANTHER" id="PTHR42742">
    <property type="entry name" value="TRANSCRIPTIONAL REPRESSOR MPRA"/>
    <property type="match status" value="1"/>
</dbReference>
<dbReference type="InterPro" id="IPR051804">
    <property type="entry name" value="Carb_Metab_Reg_Kinase/Isom"/>
</dbReference>
<reference evidence="3 4" key="1">
    <citation type="submission" date="2015-04" db="EMBL/GenBank/DDBJ databases">
        <title>The draft genome sequence of Erythrobacter luteus KA37.</title>
        <authorList>
            <person name="Zhuang L."/>
            <person name="Liu Y."/>
            <person name="Shao Z."/>
        </authorList>
    </citation>
    <scope>NUCLEOTIDE SEQUENCE [LARGE SCALE GENOMIC DNA]</scope>
    <source>
        <strain evidence="3 4">KA37</strain>
    </source>
</reference>
<dbReference type="EMBL" id="LBHB01000002">
    <property type="protein sequence ID" value="KLE34065.1"/>
    <property type="molecule type" value="Genomic_DNA"/>
</dbReference>
<dbReference type="GO" id="GO:0016853">
    <property type="term" value="F:isomerase activity"/>
    <property type="evidence" value="ECO:0007669"/>
    <property type="project" value="UniProtKB-KW"/>
</dbReference>
<protein>
    <submittedName>
        <fullName evidence="3">Mannose-6-phosphate isomerase</fullName>
    </submittedName>
</protein>
<sequence>MILPIRTVEKPWGRDILPPPFTAPDGKRIGEIWFEPPEALPELLVKYLFTSEKLSIQNHPSDAQTEAQGLGRQGKEECWLVIEAEPDATLGIGFREAVDAETMRAAALDGSIEDMLVWHPVAAGDFFYIPANTVHAIGPGCSIVEIQQNSDITYRLYDYGRPRELHLDEGIAVADGSPYPADLHQRLPYRGHATLVEGPFFRLDYVDGEAPDGLDYCYPDKALVLPLAGEVLVDGELVEPGQCALAAGLADVTFAPEGKALVAAPVAAQ</sequence>
<dbReference type="Proteomes" id="UP000053464">
    <property type="component" value="Unassembled WGS sequence"/>
</dbReference>
<dbReference type="InterPro" id="IPR014710">
    <property type="entry name" value="RmlC-like_jellyroll"/>
</dbReference>
<dbReference type="CDD" id="cd07010">
    <property type="entry name" value="cupin_PMI_type_I_N_bac"/>
    <property type="match status" value="1"/>
</dbReference>
<evidence type="ECO:0000313" key="4">
    <source>
        <dbReference type="Proteomes" id="UP000053464"/>
    </source>
</evidence>
<evidence type="ECO:0000313" key="3">
    <source>
        <dbReference type="EMBL" id="KLE34065.1"/>
    </source>
</evidence>
<evidence type="ECO:0000256" key="2">
    <source>
        <dbReference type="ARBA" id="ARBA00022833"/>
    </source>
</evidence>
<evidence type="ECO:0000256" key="1">
    <source>
        <dbReference type="ARBA" id="ARBA00022723"/>
    </source>
</evidence>
<keyword evidence="4" id="KW-1185">Reference proteome</keyword>
<dbReference type="OrthoDB" id="9808275at2"/>
<dbReference type="SUPFAM" id="SSF51182">
    <property type="entry name" value="RmlC-like cupins"/>
    <property type="match status" value="1"/>
</dbReference>
<gene>
    <name evidence="3" type="ORF">AAW00_07165</name>
</gene>
<dbReference type="RefSeq" id="WP_047003711.1">
    <property type="nucleotide sequence ID" value="NZ_LBHB01000002.1"/>
</dbReference>